<dbReference type="SUPFAM" id="SSF88659">
    <property type="entry name" value="Sigma3 and sigma4 domains of RNA polymerase sigma factors"/>
    <property type="match status" value="1"/>
</dbReference>
<feature type="compositionally biased region" description="Basic and acidic residues" evidence="3">
    <location>
        <begin position="337"/>
        <end position="358"/>
    </location>
</feature>
<evidence type="ECO:0000313" key="5">
    <source>
        <dbReference type="Proteomes" id="UP000650628"/>
    </source>
</evidence>
<dbReference type="InterPro" id="IPR013325">
    <property type="entry name" value="RNA_pol_sigma_r2"/>
</dbReference>
<reference evidence="4 5" key="1">
    <citation type="submission" date="2021-01" db="EMBL/GenBank/DDBJ databases">
        <title>Whole genome shotgun sequence of Planotetraspora mira NBRC 15435.</title>
        <authorList>
            <person name="Komaki H."/>
            <person name="Tamura T."/>
        </authorList>
    </citation>
    <scope>NUCLEOTIDE SEQUENCE [LARGE SCALE GENOMIC DNA]</scope>
    <source>
        <strain evidence="4 5">NBRC 15435</strain>
    </source>
</reference>
<feature type="region of interest" description="Disordered" evidence="3">
    <location>
        <begin position="286"/>
        <end position="394"/>
    </location>
</feature>
<dbReference type="InterPro" id="IPR013324">
    <property type="entry name" value="RNA_pol_sigma_r3/r4-like"/>
</dbReference>
<dbReference type="EMBL" id="BOOO01000009">
    <property type="protein sequence ID" value="GII28324.1"/>
    <property type="molecule type" value="Genomic_DNA"/>
</dbReference>
<protein>
    <recommendedName>
        <fullName evidence="6">RNA polymerase sigma factor, sigma-70 family</fullName>
    </recommendedName>
</protein>
<gene>
    <name evidence="4" type="ORF">Pmi06nite_17660</name>
</gene>
<keyword evidence="5" id="KW-1185">Reference proteome</keyword>
<proteinExistence type="predicted"/>
<comment type="caution">
    <text evidence="4">The sequence shown here is derived from an EMBL/GenBank/DDBJ whole genome shotgun (WGS) entry which is preliminary data.</text>
</comment>
<dbReference type="Gene3D" id="1.10.10.1320">
    <property type="entry name" value="Anti-sigma factor, zinc-finger domain"/>
    <property type="match status" value="1"/>
</dbReference>
<dbReference type="Gene3D" id="1.10.1740.10">
    <property type="match status" value="1"/>
</dbReference>
<keyword evidence="2" id="KW-0804">Transcription</keyword>
<keyword evidence="1" id="KW-0805">Transcription regulation</keyword>
<evidence type="ECO:0000256" key="2">
    <source>
        <dbReference type="ARBA" id="ARBA00023163"/>
    </source>
</evidence>
<evidence type="ECO:0000313" key="4">
    <source>
        <dbReference type="EMBL" id="GII28324.1"/>
    </source>
</evidence>
<dbReference type="SUPFAM" id="SSF88946">
    <property type="entry name" value="Sigma2 domain of RNA polymerase sigma factors"/>
    <property type="match status" value="1"/>
</dbReference>
<evidence type="ECO:0000256" key="1">
    <source>
        <dbReference type="ARBA" id="ARBA00023015"/>
    </source>
</evidence>
<organism evidence="4 5">
    <name type="scientific">Planotetraspora mira</name>
    <dbReference type="NCBI Taxonomy" id="58121"/>
    <lineage>
        <taxon>Bacteria</taxon>
        <taxon>Bacillati</taxon>
        <taxon>Actinomycetota</taxon>
        <taxon>Actinomycetes</taxon>
        <taxon>Streptosporangiales</taxon>
        <taxon>Streptosporangiaceae</taxon>
        <taxon>Planotetraspora</taxon>
    </lineage>
</organism>
<evidence type="ECO:0000256" key="3">
    <source>
        <dbReference type="SAM" id="MobiDB-lite"/>
    </source>
</evidence>
<dbReference type="AlphaFoldDB" id="A0A8J3X621"/>
<dbReference type="InterPro" id="IPR041916">
    <property type="entry name" value="Anti_sigma_zinc_sf"/>
</dbReference>
<dbReference type="GO" id="GO:0003700">
    <property type="term" value="F:DNA-binding transcription factor activity"/>
    <property type="evidence" value="ECO:0007669"/>
    <property type="project" value="InterPro"/>
</dbReference>
<name>A0A8J3X621_9ACTN</name>
<sequence length="793" mass="82390">MELLEAVRGGNAPAYGTLYQRHAVAARSLAQQFIQGEEEVEDTLVETFAGILDLIRAGAGPVFAFRPHLLMAVRRYAAIGAVDLTDPDAVYVDPELTGLERAVLARAFFSLPERWRMVLWHADVESARPGDLAPLLGMSAGGVTALADRAREGLRQAYLQLHREGGPGEECGPILSNIIKYVEGSLPKREAHVVDGHVAECIDCRAVFLELADVPQGLRVIVGQLVAGPHIDGYLAELKRASETASTPTRGATAVFRRVPVPRRALVLGVAATVAAAAFILISEPLSDEGPAPRRGADRLPASPTPAVRPGTSPPVAPRATPSPRKKPAGEVPVARRSPEARRPPEVRQPPEARRSPEPRPSPEAGRPSRLSAPVARRPADRSGPDPLGSTLAASIDPLGSLVRARPGIIGVRLHNTGRTETRNLQAAVSLPQGVAMTEAATRGAAAPVGTVDGWACRTAGKVVTCSRGALAPGAATTVFLRVTVAADAPTGGGLAVRVRTDGQVVSARSTTGVRTSGATARFAADGRVTTRAAGNTLLSSSPVPSDCEATTAHPAAGRLAVPVDLDQDSSTRSSSCARLDLPAGGQVLWAGLYWSATGHGTTPVGAVRVKAPGSARYATVHASEVAGSDLPIQHGYQAFADVTSLVRGAGGGRWWVADPSMRWGTSQRAGWSLVVLAADRSRPYSRAAVLDTATVVGGGRGPLKVPLSGLAPAAVPARIDLVVWKADGAQDGSMALADHSSHAAGANAAGGLRGVVVETVHTVLGRHAVLRLRARENSLLFGVVAVSARSWS</sequence>
<dbReference type="GO" id="GO:0006352">
    <property type="term" value="P:DNA-templated transcription initiation"/>
    <property type="evidence" value="ECO:0007669"/>
    <property type="project" value="InterPro"/>
</dbReference>
<dbReference type="Proteomes" id="UP000650628">
    <property type="component" value="Unassembled WGS sequence"/>
</dbReference>
<evidence type="ECO:0008006" key="6">
    <source>
        <dbReference type="Google" id="ProtNLM"/>
    </source>
</evidence>
<accession>A0A8J3X621</accession>